<name>A0A1B1BHW0_9MICO</name>
<organism evidence="2 3">
    <name type="scientific">Cryobacterium arcticum</name>
    <dbReference type="NCBI Taxonomy" id="670052"/>
    <lineage>
        <taxon>Bacteria</taxon>
        <taxon>Bacillati</taxon>
        <taxon>Actinomycetota</taxon>
        <taxon>Actinomycetes</taxon>
        <taxon>Micrococcales</taxon>
        <taxon>Microbacteriaceae</taxon>
        <taxon>Cryobacterium</taxon>
    </lineage>
</organism>
<accession>A0A1B1BHW0</accession>
<dbReference type="SUPFAM" id="SSF52833">
    <property type="entry name" value="Thioredoxin-like"/>
    <property type="match status" value="1"/>
</dbReference>
<dbReference type="STRING" id="670052.PA27867_1138"/>
<sequence>MTPAAALLVLLLLVALSTGLGLLWRHRQGTVSVGGTGAGRSGDVTVTAAELALTPADAPAEFGRDATLLQFSTEFCSRCPGTRVLLAQVAADRPGVTHVDVDLTHRADLARRFNILQTPTTLVLDAAGAVRARVGGVPDRAALHARLDDLVRTG</sequence>
<feature type="domain" description="Thioredoxin" evidence="1">
    <location>
        <begin position="65"/>
        <end position="147"/>
    </location>
</feature>
<dbReference type="AlphaFoldDB" id="A0A1B1BHW0"/>
<dbReference type="InterPro" id="IPR036249">
    <property type="entry name" value="Thioredoxin-like_sf"/>
</dbReference>
<evidence type="ECO:0000313" key="3">
    <source>
        <dbReference type="Proteomes" id="UP000092582"/>
    </source>
</evidence>
<gene>
    <name evidence="2" type="ORF">PA27867_1138</name>
</gene>
<keyword evidence="2" id="KW-0413">Isomerase</keyword>
<dbReference type="OrthoDB" id="1495530at2"/>
<reference evidence="2 3" key="1">
    <citation type="submission" date="2016-06" db="EMBL/GenBank/DDBJ databases">
        <title>Genome sequencing of Cryobacterium arcticum PAMC 27867.</title>
        <authorList>
            <person name="Lee J."/>
            <person name="Kim O.-S."/>
        </authorList>
    </citation>
    <scope>NUCLEOTIDE SEQUENCE [LARGE SCALE GENOMIC DNA]</scope>
    <source>
        <strain evidence="2 3">PAMC 27867</strain>
    </source>
</reference>
<proteinExistence type="predicted"/>
<dbReference type="Gene3D" id="3.40.30.10">
    <property type="entry name" value="Glutaredoxin"/>
    <property type="match status" value="1"/>
</dbReference>
<dbReference type="CDD" id="cd02947">
    <property type="entry name" value="TRX_family"/>
    <property type="match status" value="1"/>
</dbReference>
<dbReference type="KEGG" id="cart:PA27867_1138"/>
<evidence type="ECO:0000259" key="1">
    <source>
        <dbReference type="Pfam" id="PF00085"/>
    </source>
</evidence>
<dbReference type="Proteomes" id="UP000092582">
    <property type="component" value="Chromosome 1"/>
</dbReference>
<dbReference type="InterPro" id="IPR013766">
    <property type="entry name" value="Thioredoxin_domain"/>
</dbReference>
<protein>
    <submittedName>
        <fullName evidence="2">Thiol-disulfide isomerase</fullName>
    </submittedName>
</protein>
<dbReference type="EMBL" id="CP016282">
    <property type="protein sequence ID" value="ANP72104.1"/>
    <property type="molecule type" value="Genomic_DNA"/>
</dbReference>
<evidence type="ECO:0000313" key="2">
    <source>
        <dbReference type="EMBL" id="ANP72104.1"/>
    </source>
</evidence>
<dbReference type="RefSeq" id="WP_066594346.1">
    <property type="nucleotide sequence ID" value="NZ_CP016282.1"/>
</dbReference>
<keyword evidence="3" id="KW-1185">Reference proteome</keyword>
<dbReference type="GO" id="GO:0016853">
    <property type="term" value="F:isomerase activity"/>
    <property type="evidence" value="ECO:0007669"/>
    <property type="project" value="UniProtKB-KW"/>
</dbReference>
<dbReference type="Pfam" id="PF00085">
    <property type="entry name" value="Thioredoxin"/>
    <property type="match status" value="1"/>
</dbReference>